<proteinExistence type="predicted"/>
<dbReference type="SMART" id="SM01411">
    <property type="entry name" value="Ephrin_rec_like"/>
    <property type="match status" value="1"/>
</dbReference>
<protein>
    <recommendedName>
        <fullName evidence="2">Tyrosine-protein kinase ephrin type A/B receptor-like domain-containing protein</fullName>
    </recommendedName>
</protein>
<evidence type="ECO:0000313" key="4">
    <source>
        <dbReference type="Proteomes" id="UP000225706"/>
    </source>
</evidence>
<keyword evidence="1" id="KW-0472">Membrane</keyword>
<dbReference type="EMBL" id="LSMT01000290">
    <property type="protein sequence ID" value="PFX21122.1"/>
    <property type="molecule type" value="Genomic_DNA"/>
</dbReference>
<comment type="caution">
    <text evidence="3">The sequence shown here is derived from an EMBL/GenBank/DDBJ whole genome shotgun (WGS) entry which is preliminary data.</text>
</comment>
<keyword evidence="1" id="KW-1133">Transmembrane helix</keyword>
<dbReference type="InterPro" id="IPR011641">
    <property type="entry name" value="Tyr-kin_ephrin_A/B_rcpt-like"/>
</dbReference>
<feature type="domain" description="Tyrosine-protein kinase ephrin type A/B receptor-like" evidence="2">
    <location>
        <begin position="15"/>
        <end position="44"/>
    </location>
</feature>
<dbReference type="InterPro" id="IPR009030">
    <property type="entry name" value="Growth_fac_rcpt_cys_sf"/>
</dbReference>
<reference evidence="4" key="1">
    <citation type="journal article" date="2017" name="bioRxiv">
        <title>Comparative analysis of the genomes of Stylophora pistillata and Acropora digitifera provides evidence for extensive differences between species of corals.</title>
        <authorList>
            <person name="Voolstra C.R."/>
            <person name="Li Y."/>
            <person name="Liew Y.J."/>
            <person name="Baumgarten S."/>
            <person name="Zoccola D."/>
            <person name="Flot J.-F."/>
            <person name="Tambutte S."/>
            <person name="Allemand D."/>
            <person name="Aranda M."/>
        </authorList>
    </citation>
    <scope>NUCLEOTIDE SEQUENCE [LARGE SCALE GENOMIC DNA]</scope>
</reference>
<dbReference type="AlphaFoldDB" id="A0A2B4RXZ4"/>
<dbReference type="SUPFAM" id="SSF57184">
    <property type="entry name" value="Growth factor receptor domain"/>
    <property type="match status" value="1"/>
</dbReference>
<keyword evidence="1" id="KW-0812">Transmembrane</keyword>
<sequence length="134" mass="14657">MEVPSPAGLGSFKASSGSKVCQSCQDGYYQLKTGQTSCVECPVRYYCPWPSSPPSPCDKEQICPAGSMTPQEDCKGLLTRNNETEECEMSAIVYAVIAVSLAVVVAAIGFVILRKYRRRDSEALFMRMLKDAVK</sequence>
<dbReference type="Gene3D" id="2.10.50.10">
    <property type="entry name" value="Tumor Necrosis Factor Receptor, subunit A, domain 2"/>
    <property type="match status" value="1"/>
</dbReference>
<feature type="transmembrane region" description="Helical" evidence="1">
    <location>
        <begin position="91"/>
        <end position="113"/>
    </location>
</feature>
<dbReference type="STRING" id="50429.A0A2B4RXZ4"/>
<dbReference type="OrthoDB" id="5973484at2759"/>
<keyword evidence="4" id="KW-1185">Reference proteome</keyword>
<accession>A0A2B4RXZ4</accession>
<name>A0A2B4RXZ4_STYPI</name>
<gene>
    <name evidence="3" type="ORF">AWC38_SpisGene14408</name>
</gene>
<evidence type="ECO:0000313" key="3">
    <source>
        <dbReference type="EMBL" id="PFX21122.1"/>
    </source>
</evidence>
<evidence type="ECO:0000256" key="1">
    <source>
        <dbReference type="SAM" id="Phobius"/>
    </source>
</evidence>
<evidence type="ECO:0000259" key="2">
    <source>
        <dbReference type="Pfam" id="PF07699"/>
    </source>
</evidence>
<dbReference type="Pfam" id="PF07699">
    <property type="entry name" value="Ephrin_rec_like"/>
    <property type="match status" value="1"/>
</dbReference>
<organism evidence="3 4">
    <name type="scientific">Stylophora pistillata</name>
    <name type="common">Smooth cauliflower coral</name>
    <dbReference type="NCBI Taxonomy" id="50429"/>
    <lineage>
        <taxon>Eukaryota</taxon>
        <taxon>Metazoa</taxon>
        <taxon>Cnidaria</taxon>
        <taxon>Anthozoa</taxon>
        <taxon>Hexacorallia</taxon>
        <taxon>Scleractinia</taxon>
        <taxon>Astrocoeniina</taxon>
        <taxon>Pocilloporidae</taxon>
        <taxon>Stylophora</taxon>
    </lineage>
</organism>
<dbReference type="Proteomes" id="UP000225706">
    <property type="component" value="Unassembled WGS sequence"/>
</dbReference>